<feature type="compositionally biased region" description="Basic and acidic residues" evidence="1">
    <location>
        <begin position="29"/>
        <end position="68"/>
    </location>
</feature>
<keyword evidence="3" id="KW-1185">Reference proteome</keyword>
<comment type="caution">
    <text evidence="2">The sequence shown here is derived from an EMBL/GenBank/DDBJ whole genome shotgun (WGS) entry which is preliminary data.</text>
</comment>
<organism evidence="2 3">
    <name type="scientific">Plakobranchus ocellatus</name>
    <dbReference type="NCBI Taxonomy" id="259542"/>
    <lineage>
        <taxon>Eukaryota</taxon>
        <taxon>Metazoa</taxon>
        <taxon>Spiralia</taxon>
        <taxon>Lophotrochozoa</taxon>
        <taxon>Mollusca</taxon>
        <taxon>Gastropoda</taxon>
        <taxon>Heterobranchia</taxon>
        <taxon>Euthyneura</taxon>
        <taxon>Panpulmonata</taxon>
        <taxon>Sacoglossa</taxon>
        <taxon>Placobranchoidea</taxon>
        <taxon>Plakobranchidae</taxon>
        <taxon>Plakobranchus</taxon>
    </lineage>
</organism>
<accession>A0AAV3XZH0</accession>
<sequence length="114" mass="13031">MRTLKPCKGGKFFPDPTSRGRPCVQRQTLRPEGDPASRETLRQEADPTSRETQRPEKDPTSRGRPKADFEVPLIFPLKPCVRRFCDIALSVSVTFQPVKSPKCLFRWSSTDRAR</sequence>
<proteinExistence type="predicted"/>
<protein>
    <submittedName>
        <fullName evidence="2">Uncharacterized protein</fullName>
    </submittedName>
</protein>
<dbReference type="EMBL" id="BLXT01000368">
    <property type="protein sequence ID" value="GFN76234.1"/>
    <property type="molecule type" value="Genomic_DNA"/>
</dbReference>
<evidence type="ECO:0000313" key="2">
    <source>
        <dbReference type="EMBL" id="GFN76234.1"/>
    </source>
</evidence>
<dbReference type="AlphaFoldDB" id="A0AAV3XZH0"/>
<name>A0AAV3XZH0_9GAST</name>
<dbReference type="Proteomes" id="UP000735302">
    <property type="component" value="Unassembled WGS sequence"/>
</dbReference>
<evidence type="ECO:0000313" key="3">
    <source>
        <dbReference type="Proteomes" id="UP000735302"/>
    </source>
</evidence>
<evidence type="ECO:0000256" key="1">
    <source>
        <dbReference type="SAM" id="MobiDB-lite"/>
    </source>
</evidence>
<reference evidence="2 3" key="1">
    <citation type="journal article" date="2021" name="Elife">
        <title>Chloroplast acquisition without the gene transfer in kleptoplastic sea slugs, Plakobranchus ocellatus.</title>
        <authorList>
            <person name="Maeda T."/>
            <person name="Takahashi S."/>
            <person name="Yoshida T."/>
            <person name="Shimamura S."/>
            <person name="Takaki Y."/>
            <person name="Nagai Y."/>
            <person name="Toyoda A."/>
            <person name="Suzuki Y."/>
            <person name="Arimoto A."/>
            <person name="Ishii H."/>
            <person name="Satoh N."/>
            <person name="Nishiyama T."/>
            <person name="Hasebe M."/>
            <person name="Maruyama T."/>
            <person name="Minagawa J."/>
            <person name="Obokata J."/>
            <person name="Shigenobu S."/>
        </authorList>
    </citation>
    <scope>NUCLEOTIDE SEQUENCE [LARGE SCALE GENOMIC DNA]</scope>
</reference>
<feature type="region of interest" description="Disordered" evidence="1">
    <location>
        <begin position="1"/>
        <end position="68"/>
    </location>
</feature>
<gene>
    <name evidence="2" type="ORF">PoB_000274000</name>
</gene>